<evidence type="ECO:0000256" key="4">
    <source>
        <dbReference type="ARBA" id="ARBA00022989"/>
    </source>
</evidence>
<feature type="domain" description="EamA" evidence="7">
    <location>
        <begin position="12"/>
        <end position="136"/>
    </location>
</feature>
<dbReference type="PANTHER" id="PTHR32322:SF2">
    <property type="entry name" value="EAMA DOMAIN-CONTAINING PROTEIN"/>
    <property type="match status" value="1"/>
</dbReference>
<comment type="similarity">
    <text evidence="2">Belongs to the EamA transporter family.</text>
</comment>
<dbReference type="Pfam" id="PF00892">
    <property type="entry name" value="EamA"/>
    <property type="match status" value="2"/>
</dbReference>
<reference evidence="8" key="1">
    <citation type="submission" date="2021-11" db="EMBL/GenBank/DDBJ databases">
        <authorList>
            <person name="Rodrigo-Torres L."/>
            <person name="Arahal R. D."/>
            <person name="Lucena T."/>
        </authorList>
    </citation>
    <scope>NUCLEOTIDE SEQUENCE</scope>
    <source>
        <strain evidence="8">CECT 7928</strain>
    </source>
</reference>
<feature type="transmembrane region" description="Helical" evidence="6">
    <location>
        <begin position="93"/>
        <end position="113"/>
    </location>
</feature>
<evidence type="ECO:0000256" key="3">
    <source>
        <dbReference type="ARBA" id="ARBA00022692"/>
    </source>
</evidence>
<name>A0ABN8E4Y1_9VIBR</name>
<evidence type="ECO:0000259" key="7">
    <source>
        <dbReference type="Pfam" id="PF00892"/>
    </source>
</evidence>
<dbReference type="RefSeq" id="WP_237361308.1">
    <property type="nucleotide sequence ID" value="NZ_CAKLDM010000002.1"/>
</dbReference>
<organism evidence="8 9">
    <name type="scientific">Vibrio marisflavi CECT 7928</name>
    <dbReference type="NCBI Taxonomy" id="634439"/>
    <lineage>
        <taxon>Bacteria</taxon>
        <taxon>Pseudomonadati</taxon>
        <taxon>Pseudomonadota</taxon>
        <taxon>Gammaproteobacteria</taxon>
        <taxon>Vibrionales</taxon>
        <taxon>Vibrionaceae</taxon>
        <taxon>Vibrio</taxon>
    </lineage>
</organism>
<comment type="subcellular location">
    <subcellularLocation>
        <location evidence="1">Membrane</location>
        <topology evidence="1">Multi-pass membrane protein</topology>
    </subcellularLocation>
</comment>
<evidence type="ECO:0000313" key="8">
    <source>
        <dbReference type="EMBL" id="CAH0539222.1"/>
    </source>
</evidence>
<dbReference type="Proteomes" id="UP000838748">
    <property type="component" value="Unassembled WGS sequence"/>
</dbReference>
<dbReference type="PANTHER" id="PTHR32322">
    <property type="entry name" value="INNER MEMBRANE TRANSPORTER"/>
    <property type="match status" value="1"/>
</dbReference>
<dbReference type="InterPro" id="IPR000620">
    <property type="entry name" value="EamA_dom"/>
</dbReference>
<dbReference type="SUPFAM" id="SSF103481">
    <property type="entry name" value="Multidrug resistance efflux transporter EmrE"/>
    <property type="match status" value="2"/>
</dbReference>
<comment type="caution">
    <text evidence="8">The sequence shown here is derived from an EMBL/GenBank/DDBJ whole genome shotgun (WGS) entry which is preliminary data.</text>
</comment>
<dbReference type="InterPro" id="IPR050638">
    <property type="entry name" value="AA-Vitamin_Transporters"/>
</dbReference>
<feature type="transmembrane region" description="Helical" evidence="6">
    <location>
        <begin position="120"/>
        <end position="137"/>
    </location>
</feature>
<protein>
    <recommendedName>
        <fullName evidence="7">EamA domain-containing protein</fullName>
    </recommendedName>
</protein>
<sequence>MTKSSSKSLLMTTAIAPLLWGSTYVIANRWLPVDTPLFAALVRALPSGLILILLTRVLPKGIWWRRIAILGVLNIGIFFYGLFFAAMHLPGGMAALVMSCQPIIVIFLSRWLTSAPANSNHFLAAIFGITGIGLLVLKSTAVLSLSGMVMGLLATSSMALGVVLTKKWGRPSNMNLLSFTGWQLVFGGVFLLPIVMLCEGVPENLTMANMAGYLYLIFIGTILCYVIWFRGLDRLPATSVSFLGFTTSVSACVLGYVFLGETLNGLQVLGAVGVLVSIWLSNRPTKQESGFKWRGLGTD</sequence>
<keyword evidence="5 6" id="KW-0472">Membrane</keyword>
<evidence type="ECO:0000256" key="6">
    <source>
        <dbReference type="SAM" id="Phobius"/>
    </source>
</evidence>
<evidence type="ECO:0000256" key="5">
    <source>
        <dbReference type="ARBA" id="ARBA00023136"/>
    </source>
</evidence>
<accession>A0ABN8E4Y1</accession>
<dbReference type="InterPro" id="IPR037185">
    <property type="entry name" value="EmrE-like"/>
</dbReference>
<dbReference type="EMBL" id="CAKLDM010000002">
    <property type="protein sequence ID" value="CAH0539222.1"/>
    <property type="molecule type" value="Genomic_DNA"/>
</dbReference>
<feature type="domain" description="EamA" evidence="7">
    <location>
        <begin position="146"/>
        <end position="282"/>
    </location>
</feature>
<feature type="transmembrane region" description="Helical" evidence="6">
    <location>
        <begin position="240"/>
        <end position="259"/>
    </location>
</feature>
<feature type="transmembrane region" description="Helical" evidence="6">
    <location>
        <begin position="265"/>
        <end position="282"/>
    </location>
</feature>
<feature type="transmembrane region" description="Helical" evidence="6">
    <location>
        <begin position="208"/>
        <end position="228"/>
    </location>
</feature>
<feature type="transmembrane region" description="Helical" evidence="6">
    <location>
        <begin position="37"/>
        <end position="55"/>
    </location>
</feature>
<gene>
    <name evidence="8" type="ORF">VMF7928_01990</name>
</gene>
<feature type="transmembrane region" description="Helical" evidence="6">
    <location>
        <begin position="67"/>
        <end position="87"/>
    </location>
</feature>
<feature type="transmembrane region" description="Helical" evidence="6">
    <location>
        <begin position="143"/>
        <end position="164"/>
    </location>
</feature>
<evidence type="ECO:0000256" key="2">
    <source>
        <dbReference type="ARBA" id="ARBA00007362"/>
    </source>
</evidence>
<keyword evidence="3 6" id="KW-0812">Transmembrane</keyword>
<evidence type="ECO:0000313" key="9">
    <source>
        <dbReference type="Proteomes" id="UP000838748"/>
    </source>
</evidence>
<evidence type="ECO:0000256" key="1">
    <source>
        <dbReference type="ARBA" id="ARBA00004141"/>
    </source>
</evidence>
<feature type="transmembrane region" description="Helical" evidence="6">
    <location>
        <begin position="176"/>
        <end position="196"/>
    </location>
</feature>
<keyword evidence="9" id="KW-1185">Reference proteome</keyword>
<proteinExistence type="inferred from homology"/>
<keyword evidence="4 6" id="KW-1133">Transmembrane helix</keyword>